<keyword evidence="7" id="KW-0670">Pyruvate</keyword>
<dbReference type="GO" id="GO:0000287">
    <property type="term" value="F:magnesium ion binding"/>
    <property type="evidence" value="ECO:0007669"/>
    <property type="project" value="InterPro"/>
</dbReference>
<dbReference type="InterPro" id="IPR011766">
    <property type="entry name" value="TPP_enzyme_TPP-bd"/>
</dbReference>
<dbReference type="PANTHER" id="PTHR42818:SF1">
    <property type="entry name" value="SULFOPYRUVATE DECARBOXYLASE"/>
    <property type="match status" value="1"/>
</dbReference>
<organism evidence="7 8">
    <name type="scientific">Selenomonas ruminantium</name>
    <dbReference type="NCBI Taxonomy" id="971"/>
    <lineage>
        <taxon>Bacteria</taxon>
        <taxon>Bacillati</taxon>
        <taxon>Bacillota</taxon>
        <taxon>Negativicutes</taxon>
        <taxon>Selenomonadales</taxon>
        <taxon>Selenomonadaceae</taxon>
        <taxon>Selenomonas</taxon>
    </lineage>
</organism>
<dbReference type="Pfam" id="PF02776">
    <property type="entry name" value="TPP_enzyme_N"/>
    <property type="match status" value="1"/>
</dbReference>
<dbReference type="CDD" id="cd03371">
    <property type="entry name" value="TPP_PpyrDC"/>
    <property type="match status" value="1"/>
</dbReference>
<dbReference type="RefSeq" id="WP_073089793.1">
    <property type="nucleotide sequence ID" value="NZ_FRBC01000013.1"/>
</dbReference>
<evidence type="ECO:0000259" key="6">
    <source>
        <dbReference type="Pfam" id="PF02776"/>
    </source>
</evidence>
<gene>
    <name evidence="7" type="ORF">SAMN05216582_11324</name>
</gene>
<name>A0A1M6ULC2_SELRU</name>
<evidence type="ECO:0000313" key="8">
    <source>
        <dbReference type="Proteomes" id="UP000184263"/>
    </source>
</evidence>
<dbReference type="InterPro" id="IPR000399">
    <property type="entry name" value="TPP-bd_CS"/>
</dbReference>
<feature type="domain" description="Thiamine pyrophosphate enzyme N-terminal TPP-binding" evidence="6">
    <location>
        <begin position="11"/>
        <end position="115"/>
    </location>
</feature>
<accession>A0A1M6ULC2</accession>
<protein>
    <submittedName>
        <fullName evidence="7">Phosphonopyruvate decarboxylase</fullName>
    </submittedName>
</protein>
<proteinExistence type="predicted"/>
<feature type="region of interest" description="Disordered" evidence="4">
    <location>
        <begin position="351"/>
        <end position="372"/>
    </location>
</feature>
<keyword evidence="3" id="KW-0456">Lyase</keyword>
<evidence type="ECO:0000256" key="4">
    <source>
        <dbReference type="SAM" id="MobiDB-lite"/>
    </source>
</evidence>
<dbReference type="GO" id="GO:0033980">
    <property type="term" value="F:phosphonopyruvate decarboxylase activity"/>
    <property type="evidence" value="ECO:0007669"/>
    <property type="project" value="InterPro"/>
</dbReference>
<dbReference type="SUPFAM" id="SSF52518">
    <property type="entry name" value="Thiamin diphosphate-binding fold (THDP-binding)"/>
    <property type="match status" value="2"/>
</dbReference>
<evidence type="ECO:0000256" key="2">
    <source>
        <dbReference type="ARBA" id="ARBA00023052"/>
    </source>
</evidence>
<dbReference type="InterPro" id="IPR017684">
    <property type="entry name" value="Phosphono-pyrv_decarboxylase"/>
</dbReference>
<dbReference type="Proteomes" id="UP000184263">
    <property type="component" value="Unassembled WGS sequence"/>
</dbReference>
<dbReference type="GO" id="GO:0030976">
    <property type="term" value="F:thiamine pyrophosphate binding"/>
    <property type="evidence" value="ECO:0007669"/>
    <property type="project" value="InterPro"/>
</dbReference>
<dbReference type="InterPro" id="IPR029061">
    <property type="entry name" value="THDP-binding"/>
</dbReference>
<evidence type="ECO:0000313" key="7">
    <source>
        <dbReference type="EMBL" id="SHK69991.1"/>
    </source>
</evidence>
<evidence type="ECO:0000256" key="1">
    <source>
        <dbReference type="ARBA" id="ARBA00022793"/>
    </source>
</evidence>
<keyword evidence="1" id="KW-0210">Decarboxylase</keyword>
<dbReference type="InterPro" id="IPR012001">
    <property type="entry name" value="Thiamin_PyroP_enz_TPP-bd_dom"/>
</dbReference>
<keyword evidence="2" id="KW-0786">Thiamine pyrophosphate</keyword>
<dbReference type="GO" id="GO:0032923">
    <property type="term" value="P:organic phosphonate biosynthetic process"/>
    <property type="evidence" value="ECO:0007669"/>
    <property type="project" value="InterPro"/>
</dbReference>
<evidence type="ECO:0000259" key="5">
    <source>
        <dbReference type="Pfam" id="PF02775"/>
    </source>
</evidence>
<dbReference type="EMBL" id="FRBC01000013">
    <property type="protein sequence ID" value="SHK69991.1"/>
    <property type="molecule type" value="Genomic_DNA"/>
</dbReference>
<feature type="domain" description="Thiamine pyrophosphate enzyme TPP-binding" evidence="5">
    <location>
        <begin position="204"/>
        <end position="337"/>
    </location>
</feature>
<dbReference type="PROSITE" id="PS00187">
    <property type="entry name" value="TPP_ENZYMES"/>
    <property type="match status" value="1"/>
</dbReference>
<dbReference type="Gene3D" id="3.40.50.970">
    <property type="match status" value="2"/>
</dbReference>
<dbReference type="InterPro" id="IPR051818">
    <property type="entry name" value="TPP_dependent_decarboxylase"/>
</dbReference>
<dbReference type="PANTHER" id="PTHR42818">
    <property type="entry name" value="SULFOPYRUVATE DECARBOXYLASE SUBUNIT ALPHA"/>
    <property type="match status" value="1"/>
</dbReference>
<sequence length="372" mass="40402">MQIQEFTKLLNADFYTGVPDSLLRPLCDYIYMQYGLDPKHHIVAANEGNAVAIGAGYHLATGKIPVIYLQNSGEGNIINPLLSLLSEDVYAIPSLFIIGWRGEPGIHDEPQHVHQGKVTLSLLETMGMPYVVVDKEMTAAELQVQMQSLWQAIHAGRQAALVIRKDALENAEKVKHANENFLTREEIIQAIADAAGNSPIISTTGKASRELFEYREAKGQGHAHDFLTVGSMGHSSSIALGIALQKPGQTIWCIDGDGATLMHMGAMAVIGSVHPKNLIHVIIDNHAHESVGGMPTAAKNIDFAQIAQGCGYDHIYTATTMDELKKSLVAMTKDHGLRILIAQSAIGARKDLGRPTTTPKANKTDFMTNLKE</sequence>
<dbReference type="NCBIfam" id="TIGR03297">
    <property type="entry name" value="Ppyr-DeCO2ase"/>
    <property type="match status" value="1"/>
</dbReference>
<dbReference type="OrthoDB" id="9785953at2"/>
<dbReference type="CDD" id="cd07035">
    <property type="entry name" value="TPP_PYR_POX_like"/>
    <property type="match status" value="1"/>
</dbReference>
<dbReference type="AlphaFoldDB" id="A0A1M6ULC2"/>
<reference evidence="7 8" key="1">
    <citation type="submission" date="2016-11" db="EMBL/GenBank/DDBJ databases">
        <authorList>
            <person name="Jaros S."/>
            <person name="Januszkiewicz K."/>
            <person name="Wedrychowicz H."/>
        </authorList>
    </citation>
    <scope>NUCLEOTIDE SEQUENCE [LARGE SCALE GENOMIC DNA]</scope>
    <source>
        <strain evidence="7 8">HD4</strain>
    </source>
</reference>
<dbReference type="Pfam" id="PF02775">
    <property type="entry name" value="TPP_enzyme_C"/>
    <property type="match status" value="1"/>
</dbReference>
<feature type="compositionally biased region" description="Polar residues" evidence="4">
    <location>
        <begin position="355"/>
        <end position="372"/>
    </location>
</feature>
<evidence type="ECO:0000256" key="3">
    <source>
        <dbReference type="ARBA" id="ARBA00023239"/>
    </source>
</evidence>